<accession>A0A011NCV2</accession>
<keyword evidence="3" id="KW-1185">Reference proteome</keyword>
<dbReference type="Proteomes" id="UP000501366">
    <property type="component" value="Chromosome"/>
</dbReference>
<proteinExistence type="predicted"/>
<evidence type="ECO:0000313" key="4">
    <source>
        <dbReference type="Proteomes" id="UP000501366"/>
    </source>
</evidence>
<dbReference type="KEGG" id="mgra:A4G16_02690"/>
<sequence>MTIIKLPIKRLADLEAKIGTLEQQVADLNNRRNAYEYFLIVLLLELSPEQRARISLDLEQELQALQNVSENADEGFRLSSAGFDSLQEFADILGNSLLSSD</sequence>
<evidence type="ECO:0000313" key="1">
    <source>
        <dbReference type="EMBL" id="EXI62387.1"/>
    </source>
</evidence>
<organism evidence="1 3">
    <name type="scientific">Mannheimia granulomatis</name>
    <dbReference type="NCBI Taxonomy" id="85402"/>
    <lineage>
        <taxon>Bacteria</taxon>
        <taxon>Pseudomonadati</taxon>
        <taxon>Pseudomonadota</taxon>
        <taxon>Gammaproteobacteria</taxon>
        <taxon>Pasteurellales</taxon>
        <taxon>Pasteurellaceae</taxon>
        <taxon>Mannheimia</taxon>
    </lineage>
</organism>
<name>A0A011NCV2_9PAST</name>
<dbReference type="RefSeq" id="WP_042802578.1">
    <property type="nucleotide sequence ID" value="NZ_AVSP01000014.1"/>
</dbReference>
<reference evidence="2 4" key="2">
    <citation type="submission" date="2016-03" db="EMBL/GenBank/DDBJ databases">
        <authorList>
            <person name="Bojesen A.M."/>
            <person name="Planet P."/>
            <person name="Hansen M.J."/>
        </authorList>
    </citation>
    <scope>NUCLEOTIDE SEQUENCE [LARGE SCALE GENOMIC DNA]</scope>
    <source>
        <strain evidence="2 4">B 234/94</strain>
    </source>
</reference>
<dbReference type="Proteomes" id="UP000054123">
    <property type="component" value="Unassembled WGS sequence"/>
</dbReference>
<evidence type="ECO:0000313" key="3">
    <source>
        <dbReference type="Proteomes" id="UP000054123"/>
    </source>
</evidence>
<dbReference type="OrthoDB" id="9973914at2"/>
<evidence type="ECO:0000313" key="2">
    <source>
        <dbReference type="EMBL" id="QIM66357.1"/>
    </source>
</evidence>
<protein>
    <submittedName>
        <fullName evidence="1">Uncharacterized protein</fullName>
    </submittedName>
</protein>
<reference evidence="1 3" key="1">
    <citation type="journal article" date="2014" name="Genome Announc.">
        <title>Genome Sequence of a Presumptive Mannheimia haemolytica Strain with an A1/A6-Cross-Reactive Serotype from a White-Tailed Deer (Odocoileus virginianus).</title>
        <authorList>
            <person name="Lawrence P.K."/>
            <person name="Bey R.F."/>
            <person name="Wiener B."/>
            <person name="Kittichotirat W."/>
            <person name="Bumgarner R.E."/>
        </authorList>
    </citation>
    <scope>NUCLEOTIDE SEQUENCE [LARGE SCALE GENOMIC DNA]</scope>
    <source>
        <strain evidence="1 3">PKL10</strain>
    </source>
</reference>
<gene>
    <name evidence="2" type="ORF">A4G16_02690</name>
    <name evidence="1" type="ORF">AK33_05620</name>
</gene>
<dbReference type="EMBL" id="JANJ01000004">
    <property type="protein sequence ID" value="EXI62387.1"/>
    <property type="molecule type" value="Genomic_DNA"/>
</dbReference>
<dbReference type="EMBL" id="CP015030">
    <property type="protein sequence ID" value="QIM66357.1"/>
    <property type="molecule type" value="Genomic_DNA"/>
</dbReference>
<dbReference type="AlphaFoldDB" id="A0A011NCV2"/>
<dbReference type="PATRIC" id="fig|1450449.3.peg.1099"/>